<gene>
    <name evidence="3" type="ORF">VTK73DRAFT_6401</name>
</gene>
<accession>A0ABR3XVI0</accession>
<comment type="caution">
    <text evidence="3">The sequence shown here is derived from an EMBL/GenBank/DDBJ whole genome shotgun (WGS) entry which is preliminary data.</text>
</comment>
<dbReference type="EMBL" id="JAZHXJ010000036">
    <property type="protein sequence ID" value="KAL1880011.1"/>
    <property type="molecule type" value="Genomic_DNA"/>
</dbReference>
<feature type="region of interest" description="Disordered" evidence="1">
    <location>
        <begin position="212"/>
        <end position="244"/>
    </location>
</feature>
<name>A0ABR3XVI0_9PEZI</name>
<reference evidence="3 4" key="1">
    <citation type="journal article" date="2024" name="Commun. Biol.">
        <title>Comparative genomic analysis of thermophilic fungi reveals convergent evolutionary adaptations and gene losses.</title>
        <authorList>
            <person name="Steindorff A.S."/>
            <person name="Aguilar-Pontes M.V."/>
            <person name="Robinson A.J."/>
            <person name="Andreopoulos B."/>
            <person name="LaButti K."/>
            <person name="Kuo A."/>
            <person name="Mondo S."/>
            <person name="Riley R."/>
            <person name="Otillar R."/>
            <person name="Haridas S."/>
            <person name="Lipzen A."/>
            <person name="Grimwood J."/>
            <person name="Schmutz J."/>
            <person name="Clum A."/>
            <person name="Reid I.D."/>
            <person name="Moisan M.C."/>
            <person name="Butler G."/>
            <person name="Nguyen T.T.M."/>
            <person name="Dewar K."/>
            <person name="Conant G."/>
            <person name="Drula E."/>
            <person name="Henrissat B."/>
            <person name="Hansel C."/>
            <person name="Singer S."/>
            <person name="Hutchinson M.I."/>
            <person name="de Vries R.P."/>
            <person name="Natvig D.O."/>
            <person name="Powell A.J."/>
            <person name="Tsang A."/>
            <person name="Grigoriev I.V."/>
        </authorList>
    </citation>
    <scope>NUCLEOTIDE SEQUENCE [LARGE SCALE GENOMIC DNA]</scope>
    <source>
        <strain evidence="3 4">ATCC 24622</strain>
    </source>
</reference>
<keyword evidence="4" id="KW-1185">Reference proteome</keyword>
<sequence length="256" mass="29002">MASGATSIPRFLLPQTARMWRRLRVPAVGTTDRILVRFASTTGSKPIVLEKPERFNPPSHGSRLPKKTTPRHYGGDLSSEEVQAQKKKDYPGLMAPEGTWAHWFWHSRALHLFITMGTLASLALFTFVQNFKRNSPFADMLPPASDFLYHPVSSFRIVFEVIRLSEEHNAKIVQERRMRRIDDVAKRDQYRKAHGLDKEGIAGFMARFDDKTEDSQAVAPPESSNSMVQTAGGPELPLVKDSSDVQEPRKKWLGIF</sequence>
<keyword evidence="2" id="KW-0472">Membrane</keyword>
<proteinExistence type="predicted"/>
<keyword evidence="2" id="KW-1133">Transmembrane helix</keyword>
<evidence type="ECO:0000313" key="3">
    <source>
        <dbReference type="EMBL" id="KAL1880011.1"/>
    </source>
</evidence>
<protein>
    <submittedName>
        <fullName evidence="3">Uncharacterized protein</fullName>
    </submittedName>
</protein>
<feature type="transmembrane region" description="Helical" evidence="2">
    <location>
        <begin position="109"/>
        <end position="128"/>
    </location>
</feature>
<keyword evidence="2" id="KW-0812">Transmembrane</keyword>
<evidence type="ECO:0000313" key="4">
    <source>
        <dbReference type="Proteomes" id="UP001586593"/>
    </source>
</evidence>
<feature type="region of interest" description="Disordered" evidence="1">
    <location>
        <begin position="47"/>
        <end position="81"/>
    </location>
</feature>
<dbReference type="Proteomes" id="UP001586593">
    <property type="component" value="Unassembled WGS sequence"/>
</dbReference>
<evidence type="ECO:0000256" key="2">
    <source>
        <dbReference type="SAM" id="Phobius"/>
    </source>
</evidence>
<evidence type="ECO:0000256" key="1">
    <source>
        <dbReference type="SAM" id="MobiDB-lite"/>
    </source>
</evidence>
<organism evidence="3 4">
    <name type="scientific">Phialemonium thermophilum</name>
    <dbReference type="NCBI Taxonomy" id="223376"/>
    <lineage>
        <taxon>Eukaryota</taxon>
        <taxon>Fungi</taxon>
        <taxon>Dikarya</taxon>
        <taxon>Ascomycota</taxon>
        <taxon>Pezizomycotina</taxon>
        <taxon>Sordariomycetes</taxon>
        <taxon>Sordariomycetidae</taxon>
        <taxon>Cephalothecales</taxon>
        <taxon>Cephalothecaceae</taxon>
        <taxon>Phialemonium</taxon>
    </lineage>
</organism>